<keyword evidence="5 8" id="KW-0862">Zinc</keyword>
<dbReference type="GO" id="GO:0005634">
    <property type="term" value="C:nucleus"/>
    <property type="evidence" value="ECO:0007669"/>
    <property type="project" value="UniProtKB-SubCell"/>
</dbReference>
<comment type="similarity">
    <text evidence="2">Belongs to the ING family.</text>
</comment>
<evidence type="ECO:0000256" key="6">
    <source>
        <dbReference type="ARBA" id="ARBA00023242"/>
    </source>
</evidence>
<protein>
    <recommendedName>
        <fullName evidence="11">PHD-type domain-containing protein</fullName>
    </recommendedName>
</protein>
<evidence type="ECO:0000256" key="3">
    <source>
        <dbReference type="ARBA" id="ARBA00022723"/>
    </source>
</evidence>
<keyword evidence="13" id="KW-1185">Reference proteome</keyword>
<dbReference type="GO" id="GO:0008270">
    <property type="term" value="F:zinc ion binding"/>
    <property type="evidence" value="ECO:0007669"/>
    <property type="project" value="UniProtKB-KW"/>
</dbReference>
<dbReference type="SUPFAM" id="SSF57903">
    <property type="entry name" value="FYVE/PHD zinc finger"/>
    <property type="match status" value="1"/>
</dbReference>
<sequence length="149" mass="16493">MRTAGVDVEGLRKYECGACSTKFKLYRDLVCHLFWRHGTESLSCSRCPVRRWQYALHICNVLPYDDIVYGDEPDADVENAASGSSSSSSSGSVSEQPRDSIYCSCGKEIPGAYMIGCDGDHCAYQWYHYTCVGITEAPEGKWFCPTCAG</sequence>
<keyword evidence="6" id="KW-0539">Nucleus</keyword>
<dbReference type="PROSITE" id="PS50016">
    <property type="entry name" value="ZF_PHD_2"/>
    <property type="match status" value="1"/>
</dbReference>
<organism evidence="12 13">
    <name type="scientific">Diatraea saccharalis</name>
    <name type="common">sugarcane borer</name>
    <dbReference type="NCBI Taxonomy" id="40085"/>
    <lineage>
        <taxon>Eukaryota</taxon>
        <taxon>Metazoa</taxon>
        <taxon>Ecdysozoa</taxon>
        <taxon>Arthropoda</taxon>
        <taxon>Hexapoda</taxon>
        <taxon>Insecta</taxon>
        <taxon>Pterygota</taxon>
        <taxon>Neoptera</taxon>
        <taxon>Endopterygota</taxon>
        <taxon>Lepidoptera</taxon>
        <taxon>Glossata</taxon>
        <taxon>Ditrysia</taxon>
        <taxon>Pyraloidea</taxon>
        <taxon>Crambidae</taxon>
        <taxon>Crambinae</taxon>
        <taxon>Diatraea</taxon>
    </lineage>
</organism>
<feature type="site" description="Histone H3K4me3 binding" evidence="7">
    <location>
        <position position="102"/>
    </location>
</feature>
<evidence type="ECO:0000256" key="2">
    <source>
        <dbReference type="ARBA" id="ARBA00010210"/>
    </source>
</evidence>
<evidence type="ECO:0000256" key="10">
    <source>
        <dbReference type="SAM" id="MobiDB-lite"/>
    </source>
</evidence>
<proteinExistence type="inferred from homology"/>
<evidence type="ECO:0000256" key="4">
    <source>
        <dbReference type="ARBA" id="ARBA00022771"/>
    </source>
</evidence>
<dbReference type="Proteomes" id="UP001153714">
    <property type="component" value="Chromosome 20"/>
</dbReference>
<keyword evidence="3 8" id="KW-0479">Metal-binding</keyword>
<dbReference type="InterPro" id="IPR013087">
    <property type="entry name" value="Znf_C2H2_type"/>
</dbReference>
<feature type="domain" description="PHD-type" evidence="11">
    <location>
        <begin position="100"/>
        <end position="149"/>
    </location>
</feature>
<dbReference type="InterPro" id="IPR011011">
    <property type="entry name" value="Znf_FYVE_PHD"/>
</dbReference>
<feature type="binding site" evidence="8">
    <location>
        <position position="144"/>
    </location>
    <ligand>
        <name>Zn(2+)</name>
        <dbReference type="ChEBI" id="CHEBI:29105"/>
        <label>2</label>
    </ligand>
</feature>
<evidence type="ECO:0000256" key="5">
    <source>
        <dbReference type="ARBA" id="ARBA00022833"/>
    </source>
</evidence>
<dbReference type="InterPro" id="IPR001965">
    <property type="entry name" value="Znf_PHD"/>
</dbReference>
<dbReference type="Gene3D" id="3.30.40.10">
    <property type="entry name" value="Zinc/RING finger domain, C3HC4 (zinc finger)"/>
    <property type="match status" value="1"/>
</dbReference>
<reference evidence="12" key="1">
    <citation type="submission" date="2021-12" db="EMBL/GenBank/DDBJ databases">
        <authorList>
            <person name="King R."/>
        </authorList>
    </citation>
    <scope>NUCLEOTIDE SEQUENCE</scope>
</reference>
<gene>
    <name evidence="12" type="ORF">DIATSA_LOCUS7824</name>
</gene>
<dbReference type="InterPro" id="IPR028651">
    <property type="entry name" value="ING_fam"/>
</dbReference>
<evidence type="ECO:0000313" key="12">
    <source>
        <dbReference type="EMBL" id="CAG9790144.1"/>
    </source>
</evidence>
<dbReference type="Pfam" id="PF00628">
    <property type="entry name" value="PHD"/>
    <property type="match status" value="1"/>
</dbReference>
<feature type="binding site" evidence="8">
    <location>
        <position position="128"/>
    </location>
    <ligand>
        <name>Zn(2+)</name>
        <dbReference type="ChEBI" id="CHEBI:29105"/>
        <label>1</label>
    </ligand>
</feature>
<feature type="binding site" evidence="8">
    <location>
        <position position="122"/>
    </location>
    <ligand>
        <name>Zn(2+)</name>
        <dbReference type="ChEBI" id="CHEBI:29105"/>
        <label>2</label>
    </ligand>
</feature>
<evidence type="ECO:0000256" key="1">
    <source>
        <dbReference type="ARBA" id="ARBA00004123"/>
    </source>
</evidence>
<feature type="binding site" evidence="8">
    <location>
        <position position="147"/>
    </location>
    <ligand>
        <name>Zn(2+)</name>
        <dbReference type="ChEBI" id="CHEBI:29105"/>
        <label>2</label>
    </ligand>
</feature>
<evidence type="ECO:0000256" key="9">
    <source>
        <dbReference type="PROSITE-ProRule" id="PRU00146"/>
    </source>
</evidence>
<dbReference type="InterPro" id="IPR013083">
    <property type="entry name" value="Znf_RING/FYVE/PHD"/>
</dbReference>
<dbReference type="SMART" id="SM00249">
    <property type="entry name" value="PHD"/>
    <property type="match status" value="1"/>
</dbReference>
<feature type="site" description="Histone H3K4me3 binding" evidence="7">
    <location>
        <position position="114"/>
    </location>
</feature>
<evidence type="ECO:0000259" key="11">
    <source>
        <dbReference type="PROSITE" id="PS50016"/>
    </source>
</evidence>
<evidence type="ECO:0000256" key="7">
    <source>
        <dbReference type="PIRSR" id="PIRSR628651-50"/>
    </source>
</evidence>
<feature type="binding site" evidence="8">
    <location>
        <position position="131"/>
    </location>
    <ligand>
        <name>Zn(2+)</name>
        <dbReference type="ChEBI" id="CHEBI:29105"/>
        <label>1</label>
    </ligand>
</feature>
<comment type="subcellular location">
    <subcellularLocation>
        <location evidence="1">Nucleus</location>
    </subcellularLocation>
</comment>
<dbReference type="OrthoDB" id="5411773at2759"/>
<dbReference type="PROSITE" id="PS00028">
    <property type="entry name" value="ZINC_FINGER_C2H2_1"/>
    <property type="match status" value="1"/>
</dbReference>
<feature type="compositionally biased region" description="Low complexity" evidence="10">
    <location>
        <begin position="82"/>
        <end position="94"/>
    </location>
</feature>
<dbReference type="EMBL" id="OU893351">
    <property type="protein sequence ID" value="CAG9790144.1"/>
    <property type="molecule type" value="Genomic_DNA"/>
</dbReference>
<dbReference type="PANTHER" id="PTHR10333">
    <property type="entry name" value="INHIBITOR OF GROWTH PROTEIN"/>
    <property type="match status" value="1"/>
</dbReference>
<accession>A0A9N9WFV8</accession>
<feature type="binding site" evidence="8">
    <location>
        <position position="103"/>
    </location>
    <ligand>
        <name>Zn(2+)</name>
        <dbReference type="ChEBI" id="CHEBI:29105"/>
        <label>1</label>
    </ligand>
</feature>
<feature type="binding site" evidence="8">
    <location>
        <position position="105"/>
    </location>
    <ligand>
        <name>Zn(2+)</name>
        <dbReference type="ChEBI" id="CHEBI:29105"/>
        <label>1</label>
    </ligand>
</feature>
<feature type="region of interest" description="Disordered" evidence="10">
    <location>
        <begin position="75"/>
        <end position="98"/>
    </location>
</feature>
<dbReference type="AlphaFoldDB" id="A0A9N9WFV8"/>
<feature type="site" description="Histone H3K4me3 binding" evidence="7">
    <location>
        <position position="126"/>
    </location>
</feature>
<dbReference type="InterPro" id="IPR019787">
    <property type="entry name" value="Znf_PHD-finger"/>
</dbReference>
<evidence type="ECO:0000256" key="8">
    <source>
        <dbReference type="PIRSR" id="PIRSR628651-51"/>
    </source>
</evidence>
<feature type="binding site" evidence="8">
    <location>
        <position position="117"/>
    </location>
    <ligand>
        <name>Zn(2+)</name>
        <dbReference type="ChEBI" id="CHEBI:29105"/>
        <label>2</label>
    </ligand>
</feature>
<name>A0A9N9WFV8_9NEOP</name>
<dbReference type="PROSITE" id="PS01359">
    <property type="entry name" value="ZF_PHD_1"/>
    <property type="match status" value="1"/>
</dbReference>
<feature type="site" description="Histone H3K4me3 binding" evidence="7">
    <location>
        <position position="118"/>
    </location>
</feature>
<keyword evidence="4 9" id="KW-0863">Zinc-finger</keyword>
<reference evidence="12" key="2">
    <citation type="submission" date="2022-10" db="EMBL/GenBank/DDBJ databases">
        <authorList>
            <consortium name="ENA_rothamsted_submissions"/>
            <consortium name="culmorum"/>
            <person name="King R."/>
        </authorList>
    </citation>
    <scope>NUCLEOTIDE SEQUENCE</scope>
</reference>
<evidence type="ECO:0000313" key="13">
    <source>
        <dbReference type="Proteomes" id="UP001153714"/>
    </source>
</evidence>
<dbReference type="InterPro" id="IPR019786">
    <property type="entry name" value="Zinc_finger_PHD-type_CS"/>
</dbReference>